<keyword evidence="3" id="KW-1185">Reference proteome</keyword>
<feature type="signal peptide" evidence="1">
    <location>
        <begin position="1"/>
        <end position="24"/>
    </location>
</feature>
<accession>A0A7W4VYI9</accession>
<name>A0A7W4VYI9_9ACTN</name>
<evidence type="ECO:0000313" key="2">
    <source>
        <dbReference type="EMBL" id="MBB3043888.1"/>
    </source>
</evidence>
<dbReference type="InterPro" id="IPR013783">
    <property type="entry name" value="Ig-like_fold"/>
</dbReference>
<organism evidence="2 3">
    <name type="scientific">Nocardioides soli</name>
    <dbReference type="NCBI Taxonomy" id="1036020"/>
    <lineage>
        <taxon>Bacteria</taxon>
        <taxon>Bacillati</taxon>
        <taxon>Actinomycetota</taxon>
        <taxon>Actinomycetes</taxon>
        <taxon>Propionibacteriales</taxon>
        <taxon>Nocardioidaceae</taxon>
        <taxon>Nocardioides</taxon>
    </lineage>
</organism>
<protein>
    <recommendedName>
        <fullName evidence="4">Big-1 domain-containing protein</fullName>
    </recommendedName>
</protein>
<proteinExistence type="predicted"/>
<comment type="caution">
    <text evidence="2">The sequence shown here is derived from an EMBL/GenBank/DDBJ whole genome shotgun (WGS) entry which is preliminary data.</text>
</comment>
<dbReference type="Proteomes" id="UP000589626">
    <property type="component" value="Unassembled WGS sequence"/>
</dbReference>
<evidence type="ECO:0008006" key="4">
    <source>
        <dbReference type="Google" id="ProtNLM"/>
    </source>
</evidence>
<sequence length="502" mass="51113">MLKTLLVALVVGAASFLTGPSGVAAATSDRPDTAHRWVGYEIPRNGRADGGWIGGYRIDDTPIFVTTPAREPNVSGYRPARVVENLDGRGGASSTETERAAWILSKYGGYRDATQAAAVDASVYALVVGGRWRTTGERGAHRIRETPASATVRRFARIMLAQASRHAGEYDARATARGADVGGTITATVTVTDGGGRPAAGLPVTLVAAGASAVQAVSGDDGRAVARFAAPQPGWRRITATVGKVPEHRLHLRLPVRRGQAAAAEGGDRRTLVATTRAAVRGPQALALRATPATVLVGSPTQVTATVSGDGTQRALTGTLHGPFATTSEAHCGGSAGGTVTATVGADGDYTLPPVSPGAPGYYVWQVAVDGTATALAATACGAATTVKAVAQVSVTALDPEMQPGNAEVRVSLSGLPRYPAVTTTLNVWGPYASQEAMTAGGCSGAIAAAVDQKMNGDATVTLIPYVGEAGWYALQATVPPGELHQGARSACLALGTVLHVS</sequence>
<reference evidence="2 3" key="1">
    <citation type="submission" date="2020-08" db="EMBL/GenBank/DDBJ databases">
        <title>Sequencing the genomes of 1000 actinobacteria strains.</title>
        <authorList>
            <person name="Klenk H.-P."/>
        </authorList>
    </citation>
    <scope>NUCLEOTIDE SEQUENCE [LARGE SCALE GENOMIC DNA]</scope>
    <source>
        <strain evidence="2 3">DSM 105498</strain>
    </source>
</reference>
<evidence type="ECO:0000256" key="1">
    <source>
        <dbReference type="SAM" id="SignalP"/>
    </source>
</evidence>
<keyword evidence="1" id="KW-0732">Signal</keyword>
<dbReference type="SUPFAM" id="SSF49373">
    <property type="entry name" value="Invasin/intimin cell-adhesion fragments"/>
    <property type="match status" value="1"/>
</dbReference>
<dbReference type="GO" id="GO:0005975">
    <property type="term" value="P:carbohydrate metabolic process"/>
    <property type="evidence" value="ECO:0007669"/>
    <property type="project" value="UniProtKB-ARBA"/>
</dbReference>
<gene>
    <name evidence="2" type="ORF">FHU40_003706</name>
</gene>
<evidence type="ECO:0000313" key="3">
    <source>
        <dbReference type="Proteomes" id="UP000589626"/>
    </source>
</evidence>
<dbReference type="AlphaFoldDB" id="A0A7W4VYI9"/>
<dbReference type="RefSeq" id="WP_183593651.1">
    <property type="nucleotide sequence ID" value="NZ_JACHWR010000002.1"/>
</dbReference>
<dbReference type="Gene3D" id="2.60.40.10">
    <property type="entry name" value="Immunoglobulins"/>
    <property type="match status" value="1"/>
</dbReference>
<feature type="chain" id="PRO_5038787717" description="Big-1 domain-containing protein" evidence="1">
    <location>
        <begin position="25"/>
        <end position="502"/>
    </location>
</feature>
<dbReference type="InterPro" id="IPR008964">
    <property type="entry name" value="Invasin/intimin_cell_adhesion"/>
</dbReference>
<dbReference type="EMBL" id="JACHWR010000002">
    <property type="protein sequence ID" value="MBB3043888.1"/>
    <property type="molecule type" value="Genomic_DNA"/>
</dbReference>